<dbReference type="EMBL" id="CALNXI010003109">
    <property type="protein sequence ID" value="CAH3192200.1"/>
    <property type="molecule type" value="Genomic_DNA"/>
</dbReference>
<gene>
    <name evidence="2" type="ORF">PEVE_00023462</name>
</gene>
<comment type="caution">
    <text evidence="2">The sequence shown here is derived from an EMBL/GenBank/DDBJ whole genome shotgun (WGS) entry which is preliminary data.</text>
</comment>
<feature type="compositionally biased region" description="Acidic residues" evidence="1">
    <location>
        <begin position="15"/>
        <end position="26"/>
    </location>
</feature>
<organism evidence="2 3">
    <name type="scientific">Porites evermanni</name>
    <dbReference type="NCBI Taxonomy" id="104178"/>
    <lineage>
        <taxon>Eukaryota</taxon>
        <taxon>Metazoa</taxon>
        <taxon>Cnidaria</taxon>
        <taxon>Anthozoa</taxon>
        <taxon>Hexacorallia</taxon>
        <taxon>Scleractinia</taxon>
        <taxon>Fungiina</taxon>
        <taxon>Poritidae</taxon>
        <taxon>Porites</taxon>
    </lineage>
</organism>
<dbReference type="Proteomes" id="UP001159427">
    <property type="component" value="Unassembled WGS sequence"/>
</dbReference>
<accession>A0ABN8SMQ9</accession>
<keyword evidence="3" id="KW-1185">Reference proteome</keyword>
<reference evidence="2 3" key="1">
    <citation type="submission" date="2022-05" db="EMBL/GenBank/DDBJ databases">
        <authorList>
            <consortium name="Genoscope - CEA"/>
            <person name="William W."/>
        </authorList>
    </citation>
    <scope>NUCLEOTIDE SEQUENCE [LARGE SCALE GENOMIC DNA]</scope>
</reference>
<sequence>MNGEEKSRLNKPNNDDDDDDDDDNGDNDLVRESTVCQRLWGKGRMKRTVRTLNPIVLLHAPIKELDSAIAYSYGSGPPLLLNKAVF</sequence>
<proteinExistence type="predicted"/>
<evidence type="ECO:0000313" key="3">
    <source>
        <dbReference type="Proteomes" id="UP001159427"/>
    </source>
</evidence>
<protein>
    <submittedName>
        <fullName evidence="2">Uncharacterized protein</fullName>
    </submittedName>
</protein>
<name>A0ABN8SMQ9_9CNID</name>
<evidence type="ECO:0000256" key="1">
    <source>
        <dbReference type="SAM" id="MobiDB-lite"/>
    </source>
</evidence>
<evidence type="ECO:0000313" key="2">
    <source>
        <dbReference type="EMBL" id="CAH3192200.1"/>
    </source>
</evidence>
<feature type="region of interest" description="Disordered" evidence="1">
    <location>
        <begin position="1"/>
        <end position="32"/>
    </location>
</feature>